<evidence type="ECO:0000259" key="1">
    <source>
        <dbReference type="Pfam" id="PF01370"/>
    </source>
</evidence>
<evidence type="ECO:0000313" key="2">
    <source>
        <dbReference type="EMBL" id="KEO88518.1"/>
    </source>
</evidence>
<dbReference type="EMBL" id="JMIW01000009">
    <property type="protein sequence ID" value="KEO88518.1"/>
    <property type="molecule type" value="Genomic_DNA"/>
</dbReference>
<proteinExistence type="predicted"/>
<dbReference type="PANTHER" id="PTHR43245:SF54">
    <property type="entry name" value="BLL0593 PROTEIN"/>
    <property type="match status" value="1"/>
</dbReference>
<dbReference type="InterPro" id="IPR036291">
    <property type="entry name" value="NAD(P)-bd_dom_sf"/>
</dbReference>
<reference evidence="2 3" key="1">
    <citation type="submission" date="2014-04" db="EMBL/GenBank/DDBJ databases">
        <title>A comprehensive comparison of genomes of Erythrobacter spp. strains.</title>
        <authorList>
            <person name="Zheng Q."/>
        </authorList>
    </citation>
    <scope>NUCLEOTIDE SEQUENCE [LARGE SCALE GENOMIC DNA]</scope>
    <source>
        <strain evidence="2 3">DSM 6997</strain>
    </source>
</reference>
<dbReference type="AlphaFoldDB" id="A0A074M9L8"/>
<sequence>MKVILTGSSGRIGRAIFSSLAPAHEVVGVDTRAFSTTRIVADCGDEAVMRPLLEGADAVIHTGGPHAPHVGVVPDKEFTQTNVDATAKLYAWASEAGTTAFLYTSTTALYGHAISPGQCTWLDEETVPLPKTIYHRTKLAAEKLLEAHAAPHLPVRVLRMSRCFPESAPQMATYRLHRGIDARDVGEAHLLALHRAHHGPAFARFVISGATPFRREDCEALSHHAPAVIRERAPKLAEAFEARRWTLPSTIDRIYDPGRAMRDLGWKTRWGWEEVLAQTDRHDLEVLPTGAPVIAKAE</sequence>
<feature type="domain" description="NAD-dependent epimerase/dehydratase" evidence="1">
    <location>
        <begin position="3"/>
        <end position="164"/>
    </location>
</feature>
<evidence type="ECO:0000313" key="3">
    <source>
        <dbReference type="Proteomes" id="UP000027647"/>
    </source>
</evidence>
<dbReference type="Pfam" id="PF01370">
    <property type="entry name" value="Epimerase"/>
    <property type="match status" value="1"/>
</dbReference>
<dbReference type="InterPro" id="IPR001509">
    <property type="entry name" value="Epimerase_deHydtase"/>
</dbReference>
<dbReference type="PANTHER" id="PTHR43245">
    <property type="entry name" value="BIFUNCTIONAL POLYMYXIN RESISTANCE PROTEIN ARNA"/>
    <property type="match status" value="1"/>
</dbReference>
<name>A0A074M9L8_ERYLO</name>
<dbReference type="STRING" id="1044.EH31_16285"/>
<gene>
    <name evidence="2" type="ORF">EH31_16285</name>
</gene>
<organism evidence="2 3">
    <name type="scientific">Erythrobacter longus</name>
    <dbReference type="NCBI Taxonomy" id="1044"/>
    <lineage>
        <taxon>Bacteria</taxon>
        <taxon>Pseudomonadati</taxon>
        <taxon>Pseudomonadota</taxon>
        <taxon>Alphaproteobacteria</taxon>
        <taxon>Sphingomonadales</taxon>
        <taxon>Erythrobacteraceae</taxon>
        <taxon>Erythrobacter/Porphyrobacter group</taxon>
        <taxon>Erythrobacter</taxon>
    </lineage>
</organism>
<comment type="caution">
    <text evidence="2">The sequence shown here is derived from an EMBL/GenBank/DDBJ whole genome shotgun (WGS) entry which is preliminary data.</text>
</comment>
<dbReference type="SUPFAM" id="SSF51735">
    <property type="entry name" value="NAD(P)-binding Rossmann-fold domains"/>
    <property type="match status" value="1"/>
</dbReference>
<dbReference type="Gene3D" id="3.40.50.720">
    <property type="entry name" value="NAD(P)-binding Rossmann-like Domain"/>
    <property type="match status" value="1"/>
</dbReference>
<dbReference type="RefSeq" id="WP_034962044.1">
    <property type="nucleotide sequence ID" value="NZ_JMIW01000009.1"/>
</dbReference>
<dbReference type="eggNOG" id="COG0451">
    <property type="taxonomic scope" value="Bacteria"/>
</dbReference>
<dbReference type="InterPro" id="IPR050177">
    <property type="entry name" value="Lipid_A_modif_metabolic_enz"/>
</dbReference>
<dbReference type="Proteomes" id="UP000027647">
    <property type="component" value="Unassembled WGS sequence"/>
</dbReference>
<keyword evidence="3" id="KW-1185">Reference proteome</keyword>
<protein>
    <submittedName>
        <fullName evidence="2">Epimerase</fullName>
    </submittedName>
</protein>
<dbReference type="OrthoDB" id="9801056at2"/>
<accession>A0A074M9L8</accession>